<evidence type="ECO:0000313" key="1">
    <source>
        <dbReference type="EMBL" id="ERG60365.1"/>
    </source>
</evidence>
<protein>
    <recommendedName>
        <fullName evidence="3">Porin</fullName>
    </recommendedName>
</protein>
<dbReference type="SUPFAM" id="SSF56935">
    <property type="entry name" value="Porins"/>
    <property type="match status" value="1"/>
</dbReference>
<dbReference type="EMBL" id="AHCF02000029">
    <property type="protein sequence ID" value="ERG60365.1"/>
    <property type="molecule type" value="Genomic_DNA"/>
</dbReference>
<proteinExistence type="predicted"/>
<accession>A0ABN0NFK0</accession>
<gene>
    <name evidence="1" type="ORF">PUND_12700</name>
</gene>
<keyword evidence="2" id="KW-1185">Reference proteome</keyword>
<name>A0ABN0NFK0_9GAMM</name>
<reference evidence="1" key="1">
    <citation type="journal article" date="2012" name="J. Bacteriol.">
        <title>Genome sequences of type strains of seven species of the marine bacterium Pseudoalteromonas.</title>
        <authorList>
            <person name="Xie B.B."/>
            <person name="Shu Y.L."/>
            <person name="Qin Q.L."/>
            <person name="Rong J.C."/>
            <person name="Zhang X.Y."/>
            <person name="Chen X.L."/>
            <person name="Shi M."/>
            <person name="He H.L."/>
            <person name="Zhou B.C."/>
            <person name="Zhang Y.Z."/>
        </authorList>
    </citation>
    <scope>NUCLEOTIDE SEQUENCE [LARGE SCALE GENOMIC DNA]</scope>
    <source>
        <strain evidence="1">NCIMB 2128</strain>
    </source>
</reference>
<dbReference type="Proteomes" id="UP000016534">
    <property type="component" value="Unassembled WGS sequence"/>
</dbReference>
<comment type="caution">
    <text evidence="1">The sequence shown here is derived from an EMBL/GenBank/DDBJ whole genome shotgun (WGS) entry which is preliminary data.</text>
</comment>
<sequence>MSLTIMNSLLGLAVVICLLSVFSANAQVKGLLQVRAVQADSQLSWQEGGIGLYRHDAANQGVVLSQGIIDLSADISSSWSAHAVVNLYQDPKSTLGVSQAYLQYKPLVRSDYKWHIKVGGFYPQLSLENPDMGWLSAYNYTNSAINSWVGEELRTLGVEATIKRPARNFNSAHSFSLVGATFKGNDPAGTLLAWRGFALHDRQTTLNEALAFAPVASLNTPQLQFQANQVLPFEEVDGRFGYYVGGHWDYLKKSQLRVYYYDNNGDPGALNYNTGQYAWDTRFLSVAWLNKFTPKTRLIIQIMSGGTAMGQNRGVDTRFYSHFALLSHKIKRHRFSVRYDYFEVTDKDDWKFDPNASHGEGLTATWRYQLTPQWQIGVEGSALHSQADNRVAMNKASRISQQQIALNAQFRF</sequence>
<evidence type="ECO:0008006" key="3">
    <source>
        <dbReference type="Google" id="ProtNLM"/>
    </source>
</evidence>
<evidence type="ECO:0000313" key="2">
    <source>
        <dbReference type="Proteomes" id="UP000016534"/>
    </source>
</evidence>
<reference evidence="1" key="2">
    <citation type="submission" date="2013-04" db="EMBL/GenBank/DDBJ databases">
        <title>Genome sequence of Pseudoalteromonas undina.</title>
        <authorList>
            <person name="Xie B.-B."/>
            <person name="Rong J.-C."/>
            <person name="Qin Q.-L."/>
            <person name="Shu Y.-L."/>
            <person name="Zhang Y.-Z."/>
        </authorList>
    </citation>
    <scope>NUCLEOTIDE SEQUENCE</scope>
    <source>
        <strain evidence="1">NCIMB 2128</strain>
    </source>
</reference>
<organism evidence="1 2">
    <name type="scientific">Pseudoalteromonas undina</name>
    <dbReference type="NCBI Taxonomy" id="43660"/>
    <lineage>
        <taxon>Bacteria</taxon>
        <taxon>Pseudomonadati</taxon>
        <taxon>Pseudomonadota</taxon>
        <taxon>Gammaproteobacteria</taxon>
        <taxon>Alteromonadales</taxon>
        <taxon>Pseudoalteromonadaceae</taxon>
        <taxon>Pseudoalteromonas</taxon>
    </lineage>
</organism>